<dbReference type="SUPFAM" id="SSF161098">
    <property type="entry name" value="MetI-like"/>
    <property type="match status" value="2"/>
</dbReference>
<feature type="transmembrane region" description="Helical" evidence="8">
    <location>
        <begin position="50"/>
        <end position="79"/>
    </location>
</feature>
<dbReference type="Pfam" id="PF00528">
    <property type="entry name" value="BPD_transp_1"/>
    <property type="match status" value="2"/>
</dbReference>
<feature type="transmembrane region" description="Helical" evidence="8">
    <location>
        <begin position="519"/>
        <end position="541"/>
    </location>
</feature>
<protein>
    <submittedName>
        <fullName evidence="10">Iron(III) transport system permease protein</fullName>
    </submittedName>
</protein>
<feature type="transmembrane region" description="Helical" evidence="8">
    <location>
        <begin position="147"/>
        <end position="166"/>
    </location>
</feature>
<keyword evidence="5 8" id="KW-0812">Transmembrane</keyword>
<evidence type="ECO:0000256" key="4">
    <source>
        <dbReference type="ARBA" id="ARBA00022519"/>
    </source>
</evidence>
<proteinExistence type="inferred from homology"/>
<dbReference type="InterPro" id="IPR000515">
    <property type="entry name" value="MetI-like"/>
</dbReference>
<sequence length="547" mass="62201">MRLIQQIKTQFNIWALLSFIFITIILLPTTLIAIQFFGEANENWYHIREYLLIDIISNTVILLVFTALTTTIIGTSLAWIVTVYKFPFRSFFKWGLILPLAIPPFIGAYTYHGIVNYTGFIQSTLRNSFGIQMDQKFFSIMSLEGTIFIFTMFLFPYVFVITKSFFENQSSSIIENARLLGSSSFGIFFRIVLPISRAAIIGSITIVMLEVINDYGVVKYYGIQTFITSIFQTWFAMGDKDSAFKLAGTLMVVVIMILLLEKIVRGRKQFSFSSTKIRPIQPTQLKGLKAWIAFSYCFFIFSFGFMIPFIQLISWMLMTYERILSKEFYILVGNSFFTAAIASMFIVVIGLIIANYSRIHRGLFPKFLSRVTVLGYSVPGAVIAIGVITIFLALDRYLSSLFTMFSIDTTFVLRTSLVMLISAYIIRFLAVGYNSIEAGFEKVGIRFTEASRTLGSSTIKTFFKVDIPMVKGAIFGGFILVFVDILKELPLTMLLQPFNFQTLATRAFRYANDEMISEAASASLLIILVSAVCIFFFHRILDRGEQR</sequence>
<feature type="transmembrane region" description="Helical" evidence="8">
    <location>
        <begin position="91"/>
        <end position="111"/>
    </location>
</feature>
<dbReference type="STRING" id="930152.SAMN05216565_11024"/>
<evidence type="ECO:0000313" key="10">
    <source>
        <dbReference type="EMBL" id="SDP87637.1"/>
    </source>
</evidence>
<dbReference type="EMBL" id="FNJU01000010">
    <property type="protein sequence ID" value="SDP87637.1"/>
    <property type="molecule type" value="Genomic_DNA"/>
</dbReference>
<gene>
    <name evidence="10" type="ORF">SAMN05216565_11024</name>
</gene>
<keyword evidence="4" id="KW-0997">Cell inner membrane</keyword>
<feature type="transmembrane region" description="Helical" evidence="8">
    <location>
        <begin position="373"/>
        <end position="394"/>
    </location>
</feature>
<dbReference type="GO" id="GO:0055085">
    <property type="term" value="P:transmembrane transport"/>
    <property type="evidence" value="ECO:0007669"/>
    <property type="project" value="InterPro"/>
</dbReference>
<feature type="transmembrane region" description="Helical" evidence="8">
    <location>
        <begin position="291"/>
        <end position="316"/>
    </location>
</feature>
<evidence type="ECO:0000256" key="6">
    <source>
        <dbReference type="ARBA" id="ARBA00022989"/>
    </source>
</evidence>
<comment type="subcellular location">
    <subcellularLocation>
        <location evidence="1">Cell inner membrane</location>
        <topology evidence="1">Multi-pass membrane protein</topology>
    </subcellularLocation>
    <subcellularLocation>
        <location evidence="8">Cell membrane</location>
        <topology evidence="8">Multi-pass membrane protein</topology>
    </subcellularLocation>
</comment>
<feature type="transmembrane region" description="Helical" evidence="8">
    <location>
        <begin position="469"/>
        <end position="486"/>
    </location>
</feature>
<evidence type="ECO:0000256" key="7">
    <source>
        <dbReference type="ARBA" id="ARBA00023136"/>
    </source>
</evidence>
<name>A0A1H0WAC6_9BACI</name>
<feature type="domain" description="ABC transmembrane type-1" evidence="9">
    <location>
        <begin position="56"/>
        <end position="265"/>
    </location>
</feature>
<dbReference type="PANTHER" id="PTHR43357:SF3">
    <property type="entry name" value="FE(3+)-TRANSPORT SYSTEM PERMEASE PROTEIN FBPB 2"/>
    <property type="match status" value="1"/>
</dbReference>
<keyword evidence="11" id="KW-1185">Reference proteome</keyword>
<dbReference type="CDD" id="cd06261">
    <property type="entry name" value="TM_PBP2"/>
    <property type="match status" value="2"/>
</dbReference>
<evidence type="ECO:0000256" key="3">
    <source>
        <dbReference type="ARBA" id="ARBA00022475"/>
    </source>
</evidence>
<dbReference type="Gene3D" id="1.10.3720.10">
    <property type="entry name" value="MetI-like"/>
    <property type="match status" value="2"/>
</dbReference>
<dbReference type="AlphaFoldDB" id="A0A1H0WAC6"/>
<feature type="transmembrane region" description="Helical" evidence="8">
    <location>
        <begin position="187"/>
        <end position="209"/>
    </location>
</feature>
<keyword evidence="3" id="KW-1003">Cell membrane</keyword>
<evidence type="ECO:0000256" key="8">
    <source>
        <dbReference type="RuleBase" id="RU363032"/>
    </source>
</evidence>
<comment type="similarity">
    <text evidence="8">Belongs to the binding-protein-dependent transport system permease family.</text>
</comment>
<feature type="transmembrane region" description="Helical" evidence="8">
    <location>
        <begin position="12"/>
        <end position="38"/>
    </location>
</feature>
<dbReference type="PROSITE" id="PS50928">
    <property type="entry name" value="ABC_TM1"/>
    <property type="match status" value="2"/>
</dbReference>
<feature type="transmembrane region" description="Helical" evidence="8">
    <location>
        <begin position="400"/>
        <end position="426"/>
    </location>
</feature>
<evidence type="ECO:0000259" key="9">
    <source>
        <dbReference type="PROSITE" id="PS50928"/>
    </source>
</evidence>
<keyword evidence="6 8" id="KW-1133">Transmembrane helix</keyword>
<dbReference type="InterPro" id="IPR035906">
    <property type="entry name" value="MetI-like_sf"/>
</dbReference>
<dbReference type="Proteomes" id="UP000199159">
    <property type="component" value="Unassembled WGS sequence"/>
</dbReference>
<evidence type="ECO:0000256" key="2">
    <source>
        <dbReference type="ARBA" id="ARBA00022448"/>
    </source>
</evidence>
<accession>A0A1H0WAC6</accession>
<reference evidence="11" key="1">
    <citation type="submission" date="2016-10" db="EMBL/GenBank/DDBJ databases">
        <authorList>
            <person name="Varghese N."/>
            <person name="Submissions S."/>
        </authorList>
    </citation>
    <scope>NUCLEOTIDE SEQUENCE [LARGE SCALE GENOMIC DNA]</scope>
    <source>
        <strain evidence="11">IBRC-M10078</strain>
    </source>
</reference>
<dbReference type="GO" id="GO:0005886">
    <property type="term" value="C:plasma membrane"/>
    <property type="evidence" value="ECO:0007669"/>
    <property type="project" value="UniProtKB-SubCell"/>
</dbReference>
<dbReference type="OrthoDB" id="9776648at2"/>
<feature type="transmembrane region" description="Helical" evidence="8">
    <location>
        <begin position="328"/>
        <end position="353"/>
    </location>
</feature>
<evidence type="ECO:0000313" key="11">
    <source>
        <dbReference type="Proteomes" id="UP000199159"/>
    </source>
</evidence>
<dbReference type="RefSeq" id="WP_090857022.1">
    <property type="nucleotide sequence ID" value="NZ_FNJU01000010.1"/>
</dbReference>
<organism evidence="10 11">
    <name type="scientific">Litchfieldia salsa</name>
    <dbReference type="NCBI Taxonomy" id="930152"/>
    <lineage>
        <taxon>Bacteria</taxon>
        <taxon>Bacillati</taxon>
        <taxon>Bacillota</taxon>
        <taxon>Bacilli</taxon>
        <taxon>Bacillales</taxon>
        <taxon>Bacillaceae</taxon>
        <taxon>Litchfieldia</taxon>
    </lineage>
</organism>
<keyword evidence="2 8" id="KW-0813">Transport</keyword>
<feature type="domain" description="ABC transmembrane type-1" evidence="9">
    <location>
        <begin position="332"/>
        <end position="537"/>
    </location>
</feature>
<feature type="transmembrane region" description="Helical" evidence="8">
    <location>
        <begin position="243"/>
        <end position="260"/>
    </location>
</feature>
<evidence type="ECO:0000256" key="5">
    <source>
        <dbReference type="ARBA" id="ARBA00022692"/>
    </source>
</evidence>
<evidence type="ECO:0000256" key="1">
    <source>
        <dbReference type="ARBA" id="ARBA00004429"/>
    </source>
</evidence>
<dbReference type="PANTHER" id="PTHR43357">
    <property type="entry name" value="INNER MEMBRANE ABC TRANSPORTER PERMEASE PROTEIN YDCV"/>
    <property type="match status" value="1"/>
</dbReference>
<keyword evidence="7 8" id="KW-0472">Membrane</keyword>